<gene>
    <name evidence="2" type="ORF">ES288_A12G180800v1</name>
</gene>
<keyword evidence="1" id="KW-0472">Membrane</keyword>
<keyword evidence="3" id="KW-1185">Reference proteome</keyword>
<name>A0A5D2EA85_GOSDA</name>
<reference evidence="2 3" key="1">
    <citation type="submission" date="2019-06" db="EMBL/GenBank/DDBJ databases">
        <title>WGS assembly of Gossypium darwinii.</title>
        <authorList>
            <person name="Chen Z.J."/>
            <person name="Sreedasyam A."/>
            <person name="Ando A."/>
            <person name="Song Q."/>
            <person name="De L."/>
            <person name="Hulse-Kemp A."/>
            <person name="Ding M."/>
            <person name="Ye W."/>
            <person name="Kirkbride R."/>
            <person name="Jenkins J."/>
            <person name="Plott C."/>
            <person name="Lovell J."/>
            <person name="Lin Y.-M."/>
            <person name="Vaughn R."/>
            <person name="Liu B."/>
            <person name="Li W."/>
            <person name="Simpson S."/>
            <person name="Scheffler B."/>
            <person name="Saski C."/>
            <person name="Grover C."/>
            <person name="Hu G."/>
            <person name="Conover J."/>
            <person name="Carlson J."/>
            <person name="Shu S."/>
            <person name="Boston L."/>
            <person name="Williams M."/>
            <person name="Peterson D."/>
            <person name="Mcgee K."/>
            <person name="Jones D."/>
            <person name="Wendel J."/>
            <person name="Stelly D."/>
            <person name="Grimwood J."/>
            <person name="Schmutz J."/>
        </authorList>
    </citation>
    <scope>NUCLEOTIDE SEQUENCE [LARGE SCALE GENOMIC DNA]</scope>
    <source>
        <strain evidence="2">1808015.09</strain>
    </source>
</reference>
<dbReference type="EMBL" id="CM017699">
    <property type="protein sequence ID" value="TYG90426.1"/>
    <property type="molecule type" value="Genomic_DNA"/>
</dbReference>
<keyword evidence="1" id="KW-1133">Transmembrane helix</keyword>
<keyword evidence="1" id="KW-0812">Transmembrane</keyword>
<evidence type="ECO:0000313" key="3">
    <source>
        <dbReference type="Proteomes" id="UP000323506"/>
    </source>
</evidence>
<organism evidence="2 3">
    <name type="scientific">Gossypium darwinii</name>
    <name type="common">Darwin's cotton</name>
    <name type="synonym">Gossypium barbadense var. darwinii</name>
    <dbReference type="NCBI Taxonomy" id="34276"/>
    <lineage>
        <taxon>Eukaryota</taxon>
        <taxon>Viridiplantae</taxon>
        <taxon>Streptophyta</taxon>
        <taxon>Embryophyta</taxon>
        <taxon>Tracheophyta</taxon>
        <taxon>Spermatophyta</taxon>
        <taxon>Magnoliopsida</taxon>
        <taxon>eudicotyledons</taxon>
        <taxon>Gunneridae</taxon>
        <taxon>Pentapetalae</taxon>
        <taxon>rosids</taxon>
        <taxon>malvids</taxon>
        <taxon>Malvales</taxon>
        <taxon>Malvaceae</taxon>
        <taxon>Malvoideae</taxon>
        <taxon>Gossypium</taxon>
    </lineage>
</organism>
<sequence length="119" mass="14181">METRNHLFFECNYSKTVWKEVLSLCSLQRSPRQWNFVLQWPVLKLTGKALISIVLWLAWGAFFYWIWRERNCRIFGNTRLSEKVILEKIKDAVLMSLSGTRIRSDEIVNNRICIAWGIE</sequence>
<evidence type="ECO:0000313" key="2">
    <source>
        <dbReference type="EMBL" id="TYG90426.1"/>
    </source>
</evidence>
<accession>A0A5D2EA85</accession>
<feature type="transmembrane region" description="Helical" evidence="1">
    <location>
        <begin position="49"/>
        <end position="67"/>
    </location>
</feature>
<proteinExistence type="predicted"/>
<evidence type="ECO:0000256" key="1">
    <source>
        <dbReference type="SAM" id="Phobius"/>
    </source>
</evidence>
<dbReference type="AlphaFoldDB" id="A0A5D2EA85"/>
<dbReference type="Proteomes" id="UP000323506">
    <property type="component" value="Chromosome A12"/>
</dbReference>
<protein>
    <recommendedName>
        <fullName evidence="4">Reverse transcriptase zinc-binding domain-containing protein</fullName>
    </recommendedName>
</protein>
<evidence type="ECO:0008006" key="4">
    <source>
        <dbReference type="Google" id="ProtNLM"/>
    </source>
</evidence>